<dbReference type="InterPro" id="IPR009000">
    <property type="entry name" value="Transl_B-barrel_sf"/>
</dbReference>
<gene>
    <name evidence="2" type="ORF">HON47_00700</name>
</gene>
<sequence length="129" mass="13549">MGLFGRILKGSSGKEGVVEKEPKNNPTSSVGTFRVVDVFNIAGIGVIPVGEVMSGQLSRGMKANLNGKIVEIKSMEMNHQQLSVANIGAKVGMSLKGAKKEDLQKGQIIKFSRDPKSASAGEALSAMFG</sequence>
<protein>
    <recommendedName>
        <fullName evidence="1">Translation elongation factor EFTu-like domain-containing protein</fullName>
    </recommendedName>
</protein>
<dbReference type="EMBL" id="JABJNZ010000012">
    <property type="protein sequence ID" value="MBT4870078.1"/>
    <property type="molecule type" value="Genomic_DNA"/>
</dbReference>
<dbReference type="PANTHER" id="PTHR44830:SF1">
    <property type="entry name" value="TR-TYPE G DOMAIN-CONTAINING PROTEIN"/>
    <property type="match status" value="1"/>
</dbReference>
<dbReference type="Gene3D" id="2.40.30.10">
    <property type="entry name" value="Translation factors"/>
    <property type="match status" value="1"/>
</dbReference>
<proteinExistence type="predicted"/>
<name>A0A8T5GEA3_9ARCH</name>
<dbReference type="InterPro" id="IPR004161">
    <property type="entry name" value="EFTu-like_2"/>
</dbReference>
<dbReference type="AlphaFoldDB" id="A0A8T5GEA3"/>
<evidence type="ECO:0000313" key="2">
    <source>
        <dbReference type="EMBL" id="MBT4870078.1"/>
    </source>
</evidence>
<organism evidence="2 3">
    <name type="scientific">Candidatus Iainarchaeum sp</name>
    <dbReference type="NCBI Taxonomy" id="3101447"/>
    <lineage>
        <taxon>Archaea</taxon>
        <taxon>Candidatus Iainarchaeota</taxon>
        <taxon>Candidatus Iainarchaeia</taxon>
        <taxon>Candidatus Iainarchaeales</taxon>
        <taxon>Candidatus Iainarchaeaceae</taxon>
        <taxon>Candidatus Iainarchaeum</taxon>
    </lineage>
</organism>
<feature type="domain" description="Translation elongation factor EFTu-like" evidence="1">
    <location>
        <begin position="45"/>
        <end position="109"/>
    </location>
</feature>
<dbReference type="Proteomes" id="UP000722459">
    <property type="component" value="Unassembled WGS sequence"/>
</dbReference>
<dbReference type="SUPFAM" id="SSF50447">
    <property type="entry name" value="Translation proteins"/>
    <property type="match status" value="1"/>
</dbReference>
<reference evidence="2" key="1">
    <citation type="journal article" date="2021" name="ISME J.">
        <title>Mercury methylation by metabolically versatile and cosmopolitan marine bacteria.</title>
        <authorList>
            <person name="Lin H."/>
            <person name="Ascher D.B."/>
            <person name="Myung Y."/>
            <person name="Lamborg C.H."/>
            <person name="Hallam S.J."/>
            <person name="Gionfriddo C.M."/>
            <person name="Holt K.E."/>
            <person name="Moreau J.W."/>
        </authorList>
    </citation>
    <scope>NUCLEOTIDE SEQUENCE</scope>
    <source>
        <strain evidence="2">SI075_bin30</strain>
    </source>
</reference>
<dbReference type="GO" id="GO:0005525">
    <property type="term" value="F:GTP binding"/>
    <property type="evidence" value="ECO:0007669"/>
    <property type="project" value="InterPro"/>
</dbReference>
<evidence type="ECO:0000259" key="1">
    <source>
        <dbReference type="Pfam" id="PF03144"/>
    </source>
</evidence>
<dbReference type="PANTHER" id="PTHR44830">
    <property type="entry name" value="ELONGATION FACTOR 1 ALPHA"/>
    <property type="match status" value="1"/>
</dbReference>
<comment type="caution">
    <text evidence="2">The sequence shown here is derived from an EMBL/GenBank/DDBJ whole genome shotgun (WGS) entry which is preliminary data.</text>
</comment>
<dbReference type="Pfam" id="PF03144">
    <property type="entry name" value="GTP_EFTU_D2"/>
    <property type="match status" value="1"/>
</dbReference>
<accession>A0A8T5GEA3</accession>
<evidence type="ECO:0000313" key="3">
    <source>
        <dbReference type="Proteomes" id="UP000722459"/>
    </source>
</evidence>